<gene>
    <name evidence="1" type="ORF">LVIROSA_LOCUS9175</name>
</gene>
<comment type="caution">
    <text evidence="1">The sequence shown here is derived from an EMBL/GenBank/DDBJ whole genome shotgun (WGS) entry which is preliminary data.</text>
</comment>
<accession>A0AAU9M519</accession>
<evidence type="ECO:0000313" key="2">
    <source>
        <dbReference type="Proteomes" id="UP001157418"/>
    </source>
</evidence>
<proteinExistence type="predicted"/>
<protein>
    <submittedName>
        <fullName evidence="1">Uncharacterized protein</fullName>
    </submittedName>
</protein>
<reference evidence="1 2" key="1">
    <citation type="submission" date="2022-01" db="EMBL/GenBank/DDBJ databases">
        <authorList>
            <person name="Xiong W."/>
            <person name="Schranz E."/>
        </authorList>
    </citation>
    <scope>NUCLEOTIDE SEQUENCE [LARGE SCALE GENOMIC DNA]</scope>
</reference>
<organism evidence="1 2">
    <name type="scientific">Lactuca virosa</name>
    <dbReference type="NCBI Taxonomy" id="75947"/>
    <lineage>
        <taxon>Eukaryota</taxon>
        <taxon>Viridiplantae</taxon>
        <taxon>Streptophyta</taxon>
        <taxon>Embryophyta</taxon>
        <taxon>Tracheophyta</taxon>
        <taxon>Spermatophyta</taxon>
        <taxon>Magnoliopsida</taxon>
        <taxon>eudicotyledons</taxon>
        <taxon>Gunneridae</taxon>
        <taxon>Pentapetalae</taxon>
        <taxon>asterids</taxon>
        <taxon>campanulids</taxon>
        <taxon>Asterales</taxon>
        <taxon>Asteraceae</taxon>
        <taxon>Cichorioideae</taxon>
        <taxon>Cichorieae</taxon>
        <taxon>Lactucinae</taxon>
        <taxon>Lactuca</taxon>
    </lineage>
</organism>
<keyword evidence="2" id="KW-1185">Reference proteome</keyword>
<name>A0AAU9M519_9ASTR</name>
<dbReference type="AlphaFoldDB" id="A0AAU9M519"/>
<sequence length="135" mass="16146">MIFVVLFDVTVYYKGVHDDLNETYFVGNVDVDDSSLCNEWNQQFYSLGNEVDGVNVKEFYFRWSWPWLLRRTEVVRSQTNELEKFLVEDGISSVHQKWPVVEKLHFYVKTTLMGFWDGRLYLLQDTEIKRRTNSS</sequence>
<evidence type="ECO:0000313" key="1">
    <source>
        <dbReference type="EMBL" id="CAH1421797.1"/>
    </source>
</evidence>
<dbReference type="EMBL" id="CAKMRJ010001112">
    <property type="protein sequence ID" value="CAH1421797.1"/>
    <property type="molecule type" value="Genomic_DNA"/>
</dbReference>
<dbReference type="Proteomes" id="UP001157418">
    <property type="component" value="Unassembled WGS sequence"/>
</dbReference>